<dbReference type="HOGENOM" id="CLU_2798781_0_0_1"/>
<dbReference type="AlphaFoldDB" id="K3Y0N5"/>
<accession>K3Y0N5</accession>
<dbReference type="EnsemblPlants" id="KQL10970">
    <property type="protein sequence ID" value="KQL10970"/>
    <property type="gene ID" value="SETIT_007746mg"/>
</dbReference>
<protein>
    <submittedName>
        <fullName evidence="1">Uncharacterized protein</fullName>
    </submittedName>
</protein>
<evidence type="ECO:0000313" key="2">
    <source>
        <dbReference type="Proteomes" id="UP000004995"/>
    </source>
</evidence>
<sequence>MTTSRMVHGDCTNVLDMACQNKTASCISRIRLRTGLLILMICHICGPIAIDEQVPMIAASPVCTLTDC</sequence>
<organism evidence="1 2">
    <name type="scientific">Setaria italica</name>
    <name type="common">Foxtail millet</name>
    <name type="synonym">Panicum italicum</name>
    <dbReference type="NCBI Taxonomy" id="4555"/>
    <lineage>
        <taxon>Eukaryota</taxon>
        <taxon>Viridiplantae</taxon>
        <taxon>Streptophyta</taxon>
        <taxon>Embryophyta</taxon>
        <taxon>Tracheophyta</taxon>
        <taxon>Spermatophyta</taxon>
        <taxon>Magnoliopsida</taxon>
        <taxon>Liliopsida</taxon>
        <taxon>Poales</taxon>
        <taxon>Poaceae</taxon>
        <taxon>PACMAD clade</taxon>
        <taxon>Panicoideae</taxon>
        <taxon>Panicodae</taxon>
        <taxon>Paniceae</taxon>
        <taxon>Cenchrinae</taxon>
        <taxon>Setaria</taxon>
    </lineage>
</organism>
<keyword evidence="2" id="KW-1185">Reference proteome</keyword>
<name>K3Y0N5_SETIT</name>
<dbReference type="InParanoid" id="K3Y0N5"/>
<reference evidence="1" key="2">
    <citation type="submission" date="2018-08" db="UniProtKB">
        <authorList>
            <consortium name="EnsemblPlants"/>
        </authorList>
    </citation>
    <scope>IDENTIFICATION</scope>
    <source>
        <strain evidence="1">Yugu1</strain>
    </source>
</reference>
<proteinExistence type="predicted"/>
<dbReference type="EMBL" id="AGNK02002552">
    <property type="status" value="NOT_ANNOTATED_CDS"/>
    <property type="molecule type" value="Genomic_DNA"/>
</dbReference>
<dbReference type="Gramene" id="KQL10970">
    <property type="protein sequence ID" value="KQL10970"/>
    <property type="gene ID" value="SETIT_007746mg"/>
</dbReference>
<dbReference type="Proteomes" id="UP000004995">
    <property type="component" value="Unassembled WGS sequence"/>
</dbReference>
<evidence type="ECO:0000313" key="1">
    <source>
        <dbReference type="EnsemblPlants" id="KQL10970"/>
    </source>
</evidence>
<reference evidence="2" key="1">
    <citation type="journal article" date="2012" name="Nat. Biotechnol.">
        <title>Reference genome sequence of the model plant Setaria.</title>
        <authorList>
            <person name="Bennetzen J.L."/>
            <person name="Schmutz J."/>
            <person name="Wang H."/>
            <person name="Percifield R."/>
            <person name="Hawkins J."/>
            <person name="Pontaroli A.C."/>
            <person name="Estep M."/>
            <person name="Feng L."/>
            <person name="Vaughn J.N."/>
            <person name="Grimwood J."/>
            <person name="Jenkins J."/>
            <person name="Barry K."/>
            <person name="Lindquist E."/>
            <person name="Hellsten U."/>
            <person name="Deshpande S."/>
            <person name="Wang X."/>
            <person name="Wu X."/>
            <person name="Mitros T."/>
            <person name="Triplett J."/>
            <person name="Yang X."/>
            <person name="Ye C.Y."/>
            <person name="Mauro-Herrera M."/>
            <person name="Wang L."/>
            <person name="Li P."/>
            <person name="Sharma M."/>
            <person name="Sharma R."/>
            <person name="Ronald P.C."/>
            <person name="Panaud O."/>
            <person name="Kellogg E.A."/>
            <person name="Brutnell T.P."/>
            <person name="Doust A.N."/>
            <person name="Tuskan G.A."/>
            <person name="Rokhsar D."/>
            <person name="Devos K.M."/>
        </authorList>
    </citation>
    <scope>NUCLEOTIDE SEQUENCE [LARGE SCALE GENOMIC DNA]</scope>
    <source>
        <strain evidence="2">cv. Yugu1</strain>
    </source>
</reference>